<gene>
    <name evidence="2" type="ORF">AAF712_016911</name>
</gene>
<evidence type="ECO:0000313" key="2">
    <source>
        <dbReference type="EMBL" id="KAL0056485.1"/>
    </source>
</evidence>
<reference evidence="2 3" key="1">
    <citation type="submission" date="2024-05" db="EMBL/GenBank/DDBJ databases">
        <title>A draft genome resource for the thread blight pathogen Marasmius tenuissimus strain MS-2.</title>
        <authorList>
            <person name="Yulfo-Soto G.E."/>
            <person name="Baruah I.K."/>
            <person name="Amoako-Attah I."/>
            <person name="Bukari Y."/>
            <person name="Meinhardt L.W."/>
            <person name="Bailey B.A."/>
            <person name="Cohen S.P."/>
        </authorList>
    </citation>
    <scope>NUCLEOTIDE SEQUENCE [LARGE SCALE GENOMIC DNA]</scope>
    <source>
        <strain evidence="2 3">MS-2</strain>
    </source>
</reference>
<comment type="caution">
    <text evidence="2">The sequence shown here is derived from an EMBL/GenBank/DDBJ whole genome shotgun (WGS) entry which is preliminary data.</text>
</comment>
<sequence length="106" mass="11975">MLEEAVKRREEQSKVVENLKEKNDQLQQRNSVLNTTVHNLKASVKRNRAAVLRLKGRFLQVFGGNSGGKVLTSREFDLKDRGVITDATRDVLTDLVSLDDVPENKV</sequence>
<name>A0ABR2Z5E5_9AGAR</name>
<feature type="non-terminal residue" evidence="2">
    <location>
        <position position="106"/>
    </location>
</feature>
<proteinExistence type="predicted"/>
<evidence type="ECO:0000313" key="3">
    <source>
        <dbReference type="Proteomes" id="UP001437256"/>
    </source>
</evidence>
<dbReference type="Proteomes" id="UP001437256">
    <property type="component" value="Unassembled WGS sequence"/>
</dbReference>
<protein>
    <submittedName>
        <fullName evidence="2">Uncharacterized protein</fullName>
    </submittedName>
</protein>
<dbReference type="EMBL" id="JBBXMP010001922">
    <property type="protein sequence ID" value="KAL0056485.1"/>
    <property type="molecule type" value="Genomic_DNA"/>
</dbReference>
<organism evidence="2 3">
    <name type="scientific">Marasmius tenuissimus</name>
    <dbReference type="NCBI Taxonomy" id="585030"/>
    <lineage>
        <taxon>Eukaryota</taxon>
        <taxon>Fungi</taxon>
        <taxon>Dikarya</taxon>
        <taxon>Basidiomycota</taxon>
        <taxon>Agaricomycotina</taxon>
        <taxon>Agaricomycetes</taxon>
        <taxon>Agaricomycetidae</taxon>
        <taxon>Agaricales</taxon>
        <taxon>Marasmiineae</taxon>
        <taxon>Marasmiaceae</taxon>
        <taxon>Marasmius</taxon>
    </lineage>
</organism>
<evidence type="ECO:0000256" key="1">
    <source>
        <dbReference type="SAM" id="MobiDB-lite"/>
    </source>
</evidence>
<accession>A0ABR2Z5E5</accession>
<keyword evidence="3" id="KW-1185">Reference proteome</keyword>
<feature type="region of interest" description="Disordered" evidence="1">
    <location>
        <begin position="1"/>
        <end position="23"/>
    </location>
</feature>